<dbReference type="GO" id="GO:0072686">
    <property type="term" value="C:mitotic spindle"/>
    <property type="evidence" value="ECO:0007669"/>
    <property type="project" value="TreeGrafter"/>
</dbReference>
<protein>
    <submittedName>
        <fullName evidence="6">WD_REPEATS_REGION domain-containing protein</fullName>
    </submittedName>
</protein>
<reference evidence="3 5" key="2">
    <citation type="submission" date="2018-11" db="EMBL/GenBank/DDBJ databases">
        <authorList>
            <consortium name="Pathogen Informatics"/>
        </authorList>
    </citation>
    <scope>NUCLEOTIDE SEQUENCE [LARGE SCALE GENOMIC DNA]</scope>
</reference>
<evidence type="ECO:0000256" key="1">
    <source>
        <dbReference type="PROSITE-ProRule" id="PRU00221"/>
    </source>
</evidence>
<dbReference type="InterPro" id="IPR052779">
    <property type="entry name" value="WDR62"/>
</dbReference>
<evidence type="ECO:0000313" key="4">
    <source>
        <dbReference type="Proteomes" id="UP000038040"/>
    </source>
</evidence>
<organism evidence="4 6">
    <name type="scientific">Dracunculus medinensis</name>
    <name type="common">Guinea worm</name>
    <dbReference type="NCBI Taxonomy" id="318479"/>
    <lineage>
        <taxon>Eukaryota</taxon>
        <taxon>Metazoa</taxon>
        <taxon>Ecdysozoa</taxon>
        <taxon>Nematoda</taxon>
        <taxon>Chromadorea</taxon>
        <taxon>Rhabditida</taxon>
        <taxon>Spirurina</taxon>
        <taxon>Dracunculoidea</taxon>
        <taxon>Dracunculidae</taxon>
        <taxon>Dracunculus</taxon>
    </lineage>
</organism>
<dbReference type="PROSITE" id="PS50082">
    <property type="entry name" value="WD_REPEATS_2"/>
    <property type="match status" value="1"/>
</dbReference>
<dbReference type="SMART" id="SM00320">
    <property type="entry name" value="WD40"/>
    <property type="match status" value="9"/>
</dbReference>
<dbReference type="EMBL" id="UYYG01000014">
    <property type="protein sequence ID" value="VDN51181.1"/>
    <property type="molecule type" value="Genomic_DNA"/>
</dbReference>
<dbReference type="Pfam" id="PF00400">
    <property type="entry name" value="WD40"/>
    <property type="match status" value="2"/>
</dbReference>
<name>A0A0N4UFN3_DRAME</name>
<reference evidence="6" key="1">
    <citation type="submission" date="2017-02" db="UniProtKB">
        <authorList>
            <consortium name="WormBaseParasite"/>
        </authorList>
    </citation>
    <scope>IDENTIFICATION</scope>
</reference>
<keyword evidence="1" id="KW-0853">WD repeat</keyword>
<evidence type="ECO:0000313" key="3">
    <source>
        <dbReference type="EMBL" id="VDN51181.1"/>
    </source>
</evidence>
<dbReference type="SUPFAM" id="SSF50978">
    <property type="entry name" value="WD40 repeat-like"/>
    <property type="match status" value="2"/>
</dbReference>
<feature type="repeat" description="WD" evidence="1">
    <location>
        <begin position="382"/>
        <end position="404"/>
    </location>
</feature>
<dbReference type="InterPro" id="IPR056162">
    <property type="entry name" value="WD40_MABP1-WDR62_2nd"/>
</dbReference>
<dbReference type="WBParaSite" id="DME_0000625701-mRNA-1">
    <property type="protein sequence ID" value="DME_0000625701-mRNA-1"/>
    <property type="gene ID" value="DME_0000625701"/>
</dbReference>
<sequence length="786" mass="86786">MSITRNVSAKHKKTGYLSVIRYNAICILSHHRTVSSLVDESGVVSGYRSTVVLHNPKSNSQAHLIGSTKNNVTCLCFSRCGRYLATGESGHEPSLRVWELYDHNGQFASMQIVDIKNHEFGIVCVHFTPDGKNIISIGNQHDQAIVVWDWKNQKKIASNRLSSKVHSADITEQGASYVTVGVRHVKFWHVAEIDASKSIPLQGRSAILAEQRNNTFLDVCCAPNNQTFAITETSLLVEFHDKKLTSTYDLHGELPHSIALGSGELFIGFTNGTIRSFDASTMAHKLTYCKPHYLTCDVANGINADAFKPASHPKNCRYPDVRALCYNRKAGILTAVYADRSIYNWYKSYDRIHKLSSQLFHVGPIFALEMYPSFPWLLPGTFISGGADETVRIWNIDQRTKVFEKDSLLFHPETNVYSDELKKVIYVSNSESSLTEPNNAIMTALITDVTNGIKSLKVSPDGHHLAIGGRDGNLSVIDLTNPETPLIAFYEAHESDILCLEFSDSEKGRYLLATGSRDRLVHIFDPGNNYEPIATVDDHTSAINSIVFVKEVSELYLITCAADKTIVIRKLVDSQPSLVCFDRVNHISSQFGLNSMIKCSDGIMVACQDRQIRTYTVQGRPGKLMKHVKGATGDDGQLRKIRLDPSETFAATASTDRNVYIIDIGTGECAAILSGHSDNITDIGFSSDCRRVAPGSLVDKSKERSETPDSLIGSDATCEEIPGAISLSKVKDSESEFGSLNSVRIAEEDGDSCIGQKPDTVILKQADISSPGNWFVMILFFQIFCS</sequence>
<keyword evidence="5" id="KW-1185">Reference proteome</keyword>
<dbReference type="InterPro" id="IPR001680">
    <property type="entry name" value="WD40_rpt"/>
</dbReference>
<dbReference type="InterPro" id="IPR015943">
    <property type="entry name" value="WD40/YVTN_repeat-like_dom_sf"/>
</dbReference>
<feature type="domain" description="MABP1/WDR62 second WD40" evidence="2">
    <location>
        <begin position="365"/>
        <end position="692"/>
    </location>
</feature>
<dbReference type="InterPro" id="IPR036322">
    <property type="entry name" value="WD40_repeat_dom_sf"/>
</dbReference>
<gene>
    <name evidence="3" type="ORF">DME_LOCUS1154</name>
</gene>
<dbReference type="Pfam" id="PF24782">
    <property type="entry name" value="WD40_MABP1-WDR62_2nd"/>
    <property type="match status" value="1"/>
</dbReference>
<proteinExistence type="predicted"/>
<accession>A0A0N4UFN3</accession>
<evidence type="ECO:0000313" key="6">
    <source>
        <dbReference type="WBParaSite" id="DME_0000625701-mRNA-1"/>
    </source>
</evidence>
<dbReference type="Proteomes" id="UP000038040">
    <property type="component" value="Unplaced"/>
</dbReference>
<dbReference type="PANTHER" id="PTHR45589:SF1">
    <property type="entry name" value="WD REPEAT DOMAIN 62, ISOFORM G"/>
    <property type="match status" value="1"/>
</dbReference>
<dbReference type="STRING" id="318479.A0A0N4UFN3"/>
<dbReference type="Gene3D" id="2.130.10.10">
    <property type="entry name" value="YVTN repeat-like/Quinoprotein amine dehydrogenase"/>
    <property type="match status" value="3"/>
</dbReference>
<dbReference type="Proteomes" id="UP000274756">
    <property type="component" value="Unassembled WGS sequence"/>
</dbReference>
<dbReference type="OrthoDB" id="6154712at2759"/>
<evidence type="ECO:0000259" key="2">
    <source>
        <dbReference type="Pfam" id="PF24782"/>
    </source>
</evidence>
<evidence type="ECO:0000313" key="5">
    <source>
        <dbReference type="Proteomes" id="UP000274756"/>
    </source>
</evidence>
<dbReference type="GO" id="GO:0007099">
    <property type="term" value="P:centriole replication"/>
    <property type="evidence" value="ECO:0007669"/>
    <property type="project" value="TreeGrafter"/>
</dbReference>
<dbReference type="PANTHER" id="PTHR45589">
    <property type="entry name" value="WD REPEAT DOMAIN 62, ISOFORM G"/>
    <property type="match status" value="1"/>
</dbReference>
<dbReference type="AlphaFoldDB" id="A0A0N4UFN3"/>